<dbReference type="Proteomes" id="UP000218335">
    <property type="component" value="Unassembled WGS sequence"/>
</dbReference>
<proteinExistence type="inferred from homology"/>
<keyword evidence="4" id="KW-0808">Transferase</keyword>
<dbReference type="InterPro" id="IPR007554">
    <property type="entry name" value="Glycerophosphate_synth"/>
</dbReference>
<dbReference type="GO" id="GO:0005886">
    <property type="term" value="C:plasma membrane"/>
    <property type="evidence" value="ECO:0007669"/>
    <property type="project" value="UniProtKB-SubCell"/>
</dbReference>
<comment type="caution">
    <text evidence="8">The sequence shown here is derived from an EMBL/GenBank/DDBJ whole genome shotgun (WGS) entry which is preliminary data.</text>
</comment>
<evidence type="ECO:0000259" key="7">
    <source>
        <dbReference type="Pfam" id="PF00534"/>
    </source>
</evidence>
<dbReference type="Pfam" id="PF04464">
    <property type="entry name" value="Glyphos_transf"/>
    <property type="match status" value="1"/>
</dbReference>
<dbReference type="SUPFAM" id="SSF53756">
    <property type="entry name" value="UDP-Glycosyltransferase/glycogen phosphorylase"/>
    <property type="match status" value="2"/>
</dbReference>
<dbReference type="PANTHER" id="PTHR37316">
    <property type="entry name" value="TEICHOIC ACID GLYCEROL-PHOSPHATE PRIMASE"/>
    <property type="match status" value="1"/>
</dbReference>
<dbReference type="GO" id="GO:0019350">
    <property type="term" value="P:teichoic acid biosynthetic process"/>
    <property type="evidence" value="ECO:0007669"/>
    <property type="project" value="UniProtKB-KW"/>
</dbReference>
<reference evidence="8 9" key="1">
    <citation type="journal article" date="2017" name="PLoS ONE">
        <title>Development of a real-time PCR for detection of Staphylococcus pseudintermedius using a novel automated comparison of whole-genome sequences.</title>
        <authorList>
            <person name="Verstappen K.M."/>
            <person name="Huijbregts L."/>
            <person name="Spaninks M."/>
            <person name="Wagenaar J.A."/>
            <person name="Fluit A.C."/>
            <person name="Duim B."/>
        </authorList>
    </citation>
    <scope>NUCLEOTIDE SEQUENCE [LARGE SCALE GENOMIC DNA]</scope>
    <source>
        <strain evidence="8 9">215070706401-1</strain>
    </source>
</reference>
<protein>
    <submittedName>
        <fullName evidence="8">Teichoic acid biosynthesis protein</fullName>
    </submittedName>
</protein>
<comment type="similarity">
    <text evidence="2">Belongs to the CDP-glycerol glycerophosphotransferase family.</text>
</comment>
<dbReference type="InterPro" id="IPR043149">
    <property type="entry name" value="TagF_N"/>
</dbReference>
<dbReference type="GO" id="GO:0016757">
    <property type="term" value="F:glycosyltransferase activity"/>
    <property type="evidence" value="ECO:0007669"/>
    <property type="project" value="InterPro"/>
</dbReference>
<evidence type="ECO:0000256" key="2">
    <source>
        <dbReference type="ARBA" id="ARBA00010488"/>
    </source>
</evidence>
<name>A0A2A4GYM1_9STAP</name>
<feature type="domain" description="Glycosyl transferase family 1" evidence="7">
    <location>
        <begin position="666"/>
        <end position="822"/>
    </location>
</feature>
<gene>
    <name evidence="8" type="ORF">B5C08_05105</name>
</gene>
<dbReference type="GO" id="GO:0047355">
    <property type="term" value="F:CDP-glycerol glycerophosphotransferase activity"/>
    <property type="evidence" value="ECO:0007669"/>
    <property type="project" value="InterPro"/>
</dbReference>
<dbReference type="Gene3D" id="3.40.50.2000">
    <property type="entry name" value="Glycogen Phosphorylase B"/>
    <property type="match status" value="2"/>
</dbReference>
<dbReference type="AlphaFoldDB" id="A0A2A4GYM1"/>
<dbReference type="Pfam" id="PF00534">
    <property type="entry name" value="Glycos_transf_1"/>
    <property type="match status" value="1"/>
</dbReference>
<dbReference type="CDD" id="cd03811">
    <property type="entry name" value="GT4_GT28_WabH-like"/>
    <property type="match status" value="1"/>
</dbReference>
<evidence type="ECO:0000256" key="6">
    <source>
        <dbReference type="ARBA" id="ARBA00023136"/>
    </source>
</evidence>
<dbReference type="RefSeq" id="WP_096591168.1">
    <property type="nucleotide sequence ID" value="NZ_MWUU01000005.1"/>
</dbReference>
<accession>A0A2A4GYM1</accession>
<dbReference type="Gene3D" id="3.40.50.12580">
    <property type="match status" value="1"/>
</dbReference>
<keyword evidence="5" id="KW-0777">Teichoic acid biosynthesis</keyword>
<dbReference type="InterPro" id="IPR043148">
    <property type="entry name" value="TagF_C"/>
</dbReference>
<evidence type="ECO:0000313" key="9">
    <source>
        <dbReference type="Proteomes" id="UP000218335"/>
    </source>
</evidence>
<evidence type="ECO:0000256" key="5">
    <source>
        <dbReference type="ARBA" id="ARBA00022944"/>
    </source>
</evidence>
<evidence type="ECO:0000313" key="8">
    <source>
        <dbReference type="EMBL" id="PCF55842.1"/>
    </source>
</evidence>
<evidence type="ECO:0000256" key="4">
    <source>
        <dbReference type="ARBA" id="ARBA00022679"/>
    </source>
</evidence>
<keyword evidence="6" id="KW-0472">Membrane</keyword>
<organism evidence="8 9">
    <name type="scientific">Staphylococcus delphini</name>
    <dbReference type="NCBI Taxonomy" id="53344"/>
    <lineage>
        <taxon>Bacteria</taxon>
        <taxon>Bacillati</taxon>
        <taxon>Bacillota</taxon>
        <taxon>Bacilli</taxon>
        <taxon>Bacillales</taxon>
        <taxon>Staphylococcaceae</taxon>
        <taxon>Staphylococcus</taxon>
        <taxon>Staphylococcus intermedius group</taxon>
    </lineage>
</organism>
<evidence type="ECO:0000256" key="1">
    <source>
        <dbReference type="ARBA" id="ARBA00004202"/>
    </source>
</evidence>
<comment type="subcellular location">
    <subcellularLocation>
        <location evidence="1">Cell membrane</location>
        <topology evidence="1">Peripheral membrane protein</topology>
    </subcellularLocation>
</comment>
<dbReference type="PANTHER" id="PTHR37316:SF3">
    <property type="entry name" value="TEICHOIC ACID GLYCEROL-PHOSPHATE TRANSFERASE"/>
    <property type="match status" value="1"/>
</dbReference>
<dbReference type="Gene3D" id="3.40.50.11820">
    <property type="match status" value="1"/>
</dbReference>
<dbReference type="InterPro" id="IPR051612">
    <property type="entry name" value="Teichoic_Acid_Biosynth"/>
</dbReference>
<evidence type="ECO:0000256" key="3">
    <source>
        <dbReference type="ARBA" id="ARBA00022475"/>
    </source>
</evidence>
<dbReference type="EMBL" id="MWUU01000005">
    <property type="protein sequence ID" value="PCF55842.1"/>
    <property type="molecule type" value="Genomic_DNA"/>
</dbReference>
<keyword evidence="3" id="KW-1003">Cell membrane</keyword>
<dbReference type="InterPro" id="IPR001296">
    <property type="entry name" value="Glyco_trans_1"/>
</dbReference>
<sequence length="840" mass="96533">MMKKSVKAILSNQLSRKYKFVASPILKRAKSKYQKKVNQYAQLYHSTSIKPHQILYQVRDGKSITDSPYAIFLGLNANEAFSNYHHIWVVDQPDTLTCYQEKFKAFQNVSFVIKESNEYLKALTESKFLINNATFPAYFTKKPQQIYINTWHGTPLKHMGFDVKNNLKGSQNTMKNFLASDYMISPNAHTTHIFKHAFKLDGLYSGEILEIGYPRIDLTINTSASEARNYLSEHLNVKEAPILLYCPTWRGTDVNHPEDSLSNIYEEIQLLKQSLPYQILVKVHPFIYSQAQEIQALKPYLVPDFLDTNQLMPAVDLMITDYSSIFFDFLVTDQPIVFYVPDLDKYQNERGVYIDPSALPGPVADNIQDVIALIRNESYKNADVQEKYEKFKRDFVSYENGSVTERLIESVFLNQQDTSSKNASHHQKEKILLYPGGMKHNGITTSVINLLANIDYDKYDVTVFTNNTNNVEQLNNLHSLNDNVRIVLRRGPMIATFKELYQNEFIRQRGVYKSFEQRIYPKTLFEREFRKIFGDAQFDYAIDYSGYAMFWSNLVLASGAQKKYILLHSDIKSDMERTVKGKRPHYQNLKGVISLYPYFDKLVSVSEATKKLNQSNFGGLKLKNRHIASRNTINIDKINQLVDDDSDLFEKNGKSVLPTLTEKGMEAIEFSQDDFKIVSVGRLSPEKGFDLLIKAVAELAPNYPQLKLYILGDGPLKGTLKSLVEQLGLQNHVYFLGQRRNPFYIVKRADVFALTSHYEGQSMVILEALTVGTNVLASDIIANRYVLEDEKYGMLVEKNEAHIAKGLEQFINGTNKDYAKFDAVAYNEETIQEFYSLLER</sequence>